<dbReference type="CDD" id="cd00773">
    <property type="entry name" value="HisRS-like_core"/>
    <property type="match status" value="1"/>
</dbReference>
<evidence type="ECO:0000256" key="14">
    <source>
        <dbReference type="ARBA" id="ARBA00025246"/>
    </source>
</evidence>
<dbReference type="Gene3D" id="3.40.190.10">
    <property type="entry name" value="Periplasmic binding protein-like II"/>
    <property type="match status" value="2"/>
</dbReference>
<evidence type="ECO:0000256" key="13">
    <source>
        <dbReference type="ARBA" id="ARBA00024861"/>
    </source>
</evidence>
<organism evidence="19 20">
    <name type="scientific">Veillonella dispar ATCC 17748</name>
    <dbReference type="NCBI Taxonomy" id="546273"/>
    <lineage>
        <taxon>Bacteria</taxon>
        <taxon>Bacillati</taxon>
        <taxon>Bacillota</taxon>
        <taxon>Negativicutes</taxon>
        <taxon>Veillonellales</taxon>
        <taxon>Veillonellaceae</taxon>
        <taxon>Veillonella</taxon>
    </lineage>
</organism>
<evidence type="ECO:0000256" key="6">
    <source>
        <dbReference type="ARBA" id="ARBA00022490"/>
    </source>
</evidence>
<dbReference type="GO" id="GO:0005524">
    <property type="term" value="F:ATP binding"/>
    <property type="evidence" value="ECO:0007669"/>
    <property type="project" value="UniProtKB-KW"/>
</dbReference>
<reference evidence="19" key="1">
    <citation type="submission" date="2009-04" db="EMBL/GenBank/DDBJ databases">
        <authorList>
            <person name="Weinstock G."/>
            <person name="Sodergren E."/>
            <person name="Clifton S."/>
            <person name="Fulton L."/>
            <person name="Fulton B."/>
            <person name="Courtney L."/>
            <person name="Fronick C."/>
            <person name="Harrison M."/>
            <person name="Strong C."/>
            <person name="Farmer C."/>
            <person name="Delahaunty K."/>
            <person name="Markovic C."/>
            <person name="Hall O."/>
            <person name="Minx P."/>
            <person name="Tomlinson C."/>
            <person name="Mitreva M."/>
            <person name="Nelson J."/>
            <person name="Hou S."/>
            <person name="Wollam A."/>
            <person name="Pepin K.H."/>
            <person name="Johnson M."/>
            <person name="Bhonagiri V."/>
            <person name="Nash W.E."/>
            <person name="Warren W."/>
            <person name="Chinwalla A."/>
            <person name="Mardis E.R."/>
            <person name="Wilson R.K."/>
        </authorList>
    </citation>
    <scope>NUCLEOTIDE SEQUENCE [LARGE SCALE GENOMIC DNA]</scope>
    <source>
        <strain evidence="19">ATCC 17748</strain>
    </source>
</reference>
<evidence type="ECO:0000259" key="18">
    <source>
        <dbReference type="Pfam" id="PF13393"/>
    </source>
</evidence>
<evidence type="ECO:0000256" key="10">
    <source>
        <dbReference type="ARBA" id="ARBA00022741"/>
    </source>
</evidence>
<evidence type="ECO:0000313" key="19">
    <source>
        <dbReference type="EMBL" id="EEP64625.1"/>
    </source>
</evidence>
<dbReference type="HAMAP" id="MF_01018">
    <property type="entry name" value="HisG_Short"/>
    <property type="match status" value="1"/>
</dbReference>
<dbReference type="PANTHER" id="PTHR21403:SF8">
    <property type="entry name" value="ATP PHOSPHORIBOSYLTRANSFERASE"/>
    <property type="match status" value="1"/>
</dbReference>
<accession>C4FRZ7</accession>
<keyword evidence="8 16" id="KW-0328">Glycosyltransferase</keyword>
<comment type="miscellaneous">
    <text evidence="15">This function is generally fulfilled by the C-terminal part of HisG, which is missing in some bacteria such as this one.</text>
</comment>
<dbReference type="GO" id="GO:0003879">
    <property type="term" value="F:ATP phosphoribosyltransferase activity"/>
    <property type="evidence" value="ECO:0007669"/>
    <property type="project" value="UniProtKB-UniRule"/>
</dbReference>
<protein>
    <recommendedName>
        <fullName evidence="15 16">Multifunctional fusion protein</fullName>
    </recommendedName>
    <domain>
        <recommendedName>
            <fullName evidence="16">ATP phosphoribosyltransferase</fullName>
            <shortName evidence="16">ATP-PRT</shortName>
            <shortName evidence="16">ATP-PRTase</shortName>
            <ecNumber evidence="16">2.4.2.17</ecNumber>
        </recommendedName>
    </domain>
    <domain>
        <recommendedName>
            <fullName evidence="15">ATP phosphoribosyltransferase regulatory subunit</fullName>
        </recommendedName>
    </domain>
</protein>
<evidence type="ECO:0000256" key="15">
    <source>
        <dbReference type="HAMAP-Rule" id="MF_00125"/>
    </source>
</evidence>
<evidence type="ECO:0000256" key="7">
    <source>
        <dbReference type="ARBA" id="ARBA00022605"/>
    </source>
</evidence>
<evidence type="ECO:0000256" key="11">
    <source>
        <dbReference type="ARBA" id="ARBA00022840"/>
    </source>
</evidence>
<comment type="function">
    <text evidence="13 16">Catalyzes the condensation of ATP and 5-phosphoribose 1-diphosphate to form N'-(5'-phosphoribosyl)-ATP (PR-ATP). Has a crucial role in the pathway because the rate of histidine biosynthesis seems to be controlled primarily by regulation of HisG enzymatic activity.</text>
</comment>
<comment type="similarity">
    <text evidence="5 16">Belongs to the ATP phosphoribosyltransferase family. Short subfamily.</text>
</comment>
<dbReference type="PROSITE" id="PS01316">
    <property type="entry name" value="ATP_P_PHORIBOSYLTR"/>
    <property type="match status" value="1"/>
</dbReference>
<comment type="function">
    <text evidence="14 15">Required for the first step of histidine biosynthesis. May allow the feedback regulation of ATP phosphoribosyltransferase activity by histidine.</text>
</comment>
<dbReference type="InterPro" id="IPR001348">
    <property type="entry name" value="ATP_PRibTrfase_HisG"/>
</dbReference>
<evidence type="ECO:0000256" key="16">
    <source>
        <dbReference type="HAMAP-Rule" id="MF_01018"/>
    </source>
</evidence>
<dbReference type="UniPathway" id="UPA00031">
    <property type="reaction ID" value="UER00006"/>
</dbReference>
<dbReference type="NCBIfam" id="TIGR00070">
    <property type="entry name" value="hisG"/>
    <property type="match status" value="1"/>
</dbReference>
<comment type="catalytic activity">
    <reaction evidence="1 16">
        <text>1-(5-phospho-beta-D-ribosyl)-ATP + diphosphate = 5-phospho-alpha-D-ribose 1-diphosphate + ATP</text>
        <dbReference type="Rhea" id="RHEA:18473"/>
        <dbReference type="ChEBI" id="CHEBI:30616"/>
        <dbReference type="ChEBI" id="CHEBI:33019"/>
        <dbReference type="ChEBI" id="CHEBI:58017"/>
        <dbReference type="ChEBI" id="CHEBI:73183"/>
        <dbReference type="EC" id="2.4.2.17"/>
    </reaction>
</comment>
<dbReference type="eggNOG" id="COG0040">
    <property type="taxonomic scope" value="Bacteria"/>
</dbReference>
<dbReference type="PANTHER" id="PTHR21403">
    <property type="entry name" value="ATP PHOSPHORIBOSYLTRANSFERASE ATP-PRTASE"/>
    <property type="match status" value="1"/>
</dbReference>
<dbReference type="eggNOG" id="COG3705">
    <property type="taxonomic scope" value="Bacteria"/>
</dbReference>
<keyword evidence="12 16" id="KW-0368">Histidine biosynthesis</keyword>
<keyword evidence="7 16" id="KW-0028">Amino-acid biosynthesis</keyword>
<keyword evidence="11 16" id="KW-0067">ATP-binding</keyword>
<dbReference type="InterPro" id="IPR018198">
    <property type="entry name" value="ATP_PRibTrfase_CS"/>
</dbReference>
<dbReference type="GO" id="GO:0005737">
    <property type="term" value="C:cytoplasm"/>
    <property type="evidence" value="ECO:0007669"/>
    <property type="project" value="UniProtKB-SubCell"/>
</dbReference>
<evidence type="ECO:0000256" key="5">
    <source>
        <dbReference type="ARBA" id="ARBA00009489"/>
    </source>
</evidence>
<evidence type="ECO:0000256" key="8">
    <source>
        <dbReference type="ARBA" id="ARBA00022676"/>
    </source>
</evidence>
<evidence type="ECO:0000256" key="1">
    <source>
        <dbReference type="ARBA" id="ARBA00000915"/>
    </source>
</evidence>
<evidence type="ECO:0000259" key="17">
    <source>
        <dbReference type="Pfam" id="PF01634"/>
    </source>
</evidence>
<comment type="similarity">
    <text evidence="4 15">Belongs to the class-II aminoacyl-tRNA synthetase family. HisZ subfamily.</text>
</comment>
<evidence type="ECO:0000256" key="9">
    <source>
        <dbReference type="ARBA" id="ARBA00022679"/>
    </source>
</evidence>
<evidence type="ECO:0000256" key="12">
    <source>
        <dbReference type="ARBA" id="ARBA00023102"/>
    </source>
</evidence>
<dbReference type="InterPro" id="IPR024893">
    <property type="entry name" value="ATP_PRibTrfase_HisG_short"/>
</dbReference>
<dbReference type="CDD" id="cd13595">
    <property type="entry name" value="PBP2_HisGs"/>
    <property type="match status" value="1"/>
</dbReference>
<dbReference type="EMBL" id="ACIK02000019">
    <property type="protein sequence ID" value="EEP64625.1"/>
    <property type="molecule type" value="Genomic_DNA"/>
</dbReference>
<dbReference type="InterPro" id="IPR045864">
    <property type="entry name" value="aa-tRNA-synth_II/BPL/LPL"/>
</dbReference>
<evidence type="ECO:0000256" key="3">
    <source>
        <dbReference type="ARBA" id="ARBA00004667"/>
    </source>
</evidence>
<keyword evidence="10 16" id="KW-0547">Nucleotide-binding</keyword>
<keyword evidence="20" id="KW-1185">Reference proteome</keyword>
<dbReference type="HOGENOM" id="CLU_034453_0_0_9"/>
<comment type="caution">
    <text evidence="19">The sequence shown here is derived from an EMBL/GenBank/DDBJ whole genome shotgun (WGS) entry which is preliminary data.</text>
</comment>
<sequence length="544" mass="60930">MRNEMIERMFTMIQQQLPTGFRDDIGAVAERKDDVSQYVLGLCRSRQYTKISTPLVEYKDVFNGYAMGRGQHMYEFMDSSDESVVIRPDLTMPIGRFLATTNIELPRTFYYLGDVFMKNKKHRGDVNQVTQGGIELVGYEGIEAEQECFAIIKEVNETQLGNNLLLEIGDARFSRAITDALGLSDKEKSELLDALFTKYLPRYNELISDFKNSALYPFLTVWPRLFGTVQDIKDELNKIILPAAAQRILDNLVDMANQVAQTGQQVRIDVSTEPLQSYYTGLTFRGYVDGVSQYIVSGGRYDGLLSSFDGTPMPAVGMAFNIDVLTDVTLNGESNNQDNGKLRIALTKGRVEKDFIPLLESCGVDYEPLRNKARKLIIPLGDAIEVILAKGPDVTTYLKNGVVDLGIVGSDVLDEQDDTSYEMLDLQTGKCQFILASLAGYDPKEGRRQRIGTKYPTITKQYFGAQDVEIIKIEGSVELAPLVGLADAIVDITETGTTLRENNLEIFDWLQKISTRLVANPLALKQKRNTIFKLIDQLSEAINK</sequence>
<name>C4FRZ7_9FIRM</name>
<feature type="domain" description="ATP phosphoribosyltransferase catalytic" evidence="17">
    <location>
        <begin position="392"/>
        <end position="539"/>
    </location>
</feature>
<dbReference type="Pfam" id="PF13393">
    <property type="entry name" value="tRNA-synt_His"/>
    <property type="match status" value="1"/>
</dbReference>
<feature type="domain" description="Class II Histidinyl-tRNA synthetase (HisRS)-like catalytic core" evidence="18">
    <location>
        <begin position="20"/>
        <end position="324"/>
    </location>
</feature>
<comment type="pathway">
    <text evidence="3 16">Amino-acid biosynthesis; L-histidine biosynthesis; L-histidine from 5-phospho-alpha-D-ribose 1-diphosphate: step 1/9.</text>
</comment>
<evidence type="ECO:0000313" key="20">
    <source>
        <dbReference type="Proteomes" id="UP000003529"/>
    </source>
</evidence>
<keyword evidence="9 16" id="KW-0808">Transferase</keyword>
<dbReference type="InterPro" id="IPR041715">
    <property type="entry name" value="HisRS-like_core"/>
</dbReference>
<dbReference type="GO" id="GO:0140096">
    <property type="term" value="F:catalytic activity, acting on a protein"/>
    <property type="evidence" value="ECO:0007669"/>
    <property type="project" value="UniProtKB-ARBA"/>
</dbReference>
<dbReference type="GO" id="GO:0000105">
    <property type="term" value="P:L-histidine biosynthetic process"/>
    <property type="evidence" value="ECO:0007669"/>
    <property type="project" value="UniProtKB-UniRule"/>
</dbReference>
<dbReference type="Pfam" id="PF01634">
    <property type="entry name" value="HisG"/>
    <property type="match status" value="1"/>
</dbReference>
<proteinExistence type="inferred from homology"/>
<dbReference type="Proteomes" id="UP000003529">
    <property type="component" value="Unassembled WGS sequence"/>
</dbReference>
<gene>
    <name evidence="16 19" type="primary">hisG</name>
    <name evidence="15" type="synonym">hisZ</name>
    <name evidence="19" type="ORF">VEIDISOL_01686</name>
</gene>
<comment type="subunit">
    <text evidence="16">Heteromultimer composed of HisG and HisZ subunits.</text>
</comment>
<dbReference type="Gene3D" id="3.30.930.10">
    <property type="entry name" value="Bira Bifunctional Protein, Domain 2"/>
    <property type="match status" value="1"/>
</dbReference>
<keyword evidence="6 16" id="KW-0963">Cytoplasm</keyword>
<dbReference type="SUPFAM" id="SSF53850">
    <property type="entry name" value="Periplasmic binding protein-like II"/>
    <property type="match status" value="1"/>
</dbReference>
<dbReference type="HAMAP" id="MF_00125">
    <property type="entry name" value="HisZ"/>
    <property type="match status" value="1"/>
</dbReference>
<dbReference type="InterPro" id="IPR013820">
    <property type="entry name" value="ATP_PRibTrfase_cat"/>
</dbReference>
<comment type="domain">
    <text evidence="16">Lacks the C-terminal regulatory region which is replaced by HisZ.</text>
</comment>
<dbReference type="EC" id="2.4.2.17" evidence="16"/>
<dbReference type="AlphaFoldDB" id="C4FRZ7"/>
<comment type="subcellular location">
    <subcellularLocation>
        <location evidence="2 16">Cytoplasm</location>
    </subcellularLocation>
</comment>
<dbReference type="SUPFAM" id="SSF55681">
    <property type="entry name" value="Class II aaRS and biotin synthetases"/>
    <property type="match status" value="1"/>
</dbReference>
<evidence type="ECO:0000256" key="4">
    <source>
        <dbReference type="ARBA" id="ARBA00005539"/>
    </source>
</evidence>
<dbReference type="InterPro" id="IPR004517">
    <property type="entry name" value="HisZ"/>
</dbReference>
<evidence type="ECO:0000256" key="2">
    <source>
        <dbReference type="ARBA" id="ARBA00004496"/>
    </source>
</evidence>